<dbReference type="GO" id="GO:0005829">
    <property type="term" value="C:cytosol"/>
    <property type="evidence" value="ECO:0007669"/>
    <property type="project" value="TreeGrafter"/>
</dbReference>
<evidence type="ECO:0000256" key="2">
    <source>
        <dbReference type="ARBA" id="ARBA00021980"/>
    </source>
</evidence>
<comment type="catalytic activity">
    <reaction evidence="3">
        <text>uridine + phosphate = alpha-D-ribose 1-phosphate + uracil</text>
        <dbReference type="Rhea" id="RHEA:24388"/>
        <dbReference type="ChEBI" id="CHEBI:16704"/>
        <dbReference type="ChEBI" id="CHEBI:17568"/>
        <dbReference type="ChEBI" id="CHEBI:43474"/>
        <dbReference type="ChEBI" id="CHEBI:57720"/>
        <dbReference type="EC" id="2.4.2.3"/>
    </reaction>
</comment>
<proteinExistence type="predicted"/>
<feature type="domain" description="Nucleoside phosphorylase" evidence="4">
    <location>
        <begin position="39"/>
        <end position="272"/>
    </location>
</feature>
<reference evidence="5 6" key="1">
    <citation type="submission" date="2017-02" db="EMBL/GenBank/DDBJ databases">
        <authorList>
            <person name="Peterson S.W."/>
        </authorList>
    </citation>
    <scope>NUCLEOTIDE SEQUENCE [LARGE SCALE GENOMIC DNA]</scope>
    <source>
        <strain evidence="5 6">DSM 25262</strain>
    </source>
</reference>
<dbReference type="EC" id="2.4.2.3" evidence="1"/>
<dbReference type="GO" id="GO:0009116">
    <property type="term" value="P:nucleoside metabolic process"/>
    <property type="evidence" value="ECO:0007669"/>
    <property type="project" value="InterPro"/>
</dbReference>
<dbReference type="PANTHER" id="PTHR43691:SF11">
    <property type="entry name" value="FI09636P-RELATED"/>
    <property type="match status" value="1"/>
</dbReference>
<sequence>MLTGGDTSGTMPKISETDLILNKDGSVYHLNLLPKHLSDIIITVGDPGRVYRVSEHFDDIEFEMNKREYITQVGTYKGKRITVISTGMGTDNIEILLTELDALVNIDLKTRELKSKKKKLKIIRIGTSGALQDDVPLDSHLVTDYAVGLDNLMSFYNLEMNEFEEEIANDLYKKAKLPIVPYVIKGSEMLREQFGEGMIVGNTVTTPGFYAPQGRALRTSIKYPALLEELNYYHNKSSDFWLTNFEMETAGYYGMARLLGHEVLSVNAIIANRVKNKFSKDPNKVIDALIKKILDRI</sequence>
<dbReference type="Gene3D" id="3.40.50.1580">
    <property type="entry name" value="Nucleoside phosphorylase domain"/>
    <property type="match status" value="1"/>
</dbReference>
<dbReference type="InterPro" id="IPR000845">
    <property type="entry name" value="Nucleoside_phosphorylase_d"/>
</dbReference>
<organism evidence="5 6">
    <name type="scientific">Ohtaekwangia koreensis</name>
    <dbReference type="NCBI Taxonomy" id="688867"/>
    <lineage>
        <taxon>Bacteria</taxon>
        <taxon>Pseudomonadati</taxon>
        <taxon>Bacteroidota</taxon>
        <taxon>Cytophagia</taxon>
        <taxon>Cytophagales</taxon>
        <taxon>Fulvivirgaceae</taxon>
        <taxon>Ohtaekwangia</taxon>
    </lineage>
</organism>
<dbReference type="Proteomes" id="UP000190961">
    <property type="component" value="Unassembled WGS sequence"/>
</dbReference>
<protein>
    <recommendedName>
        <fullName evidence="2">Uridine phosphorylase</fullName>
        <ecNumber evidence="1">2.4.2.3</ecNumber>
    </recommendedName>
</protein>
<dbReference type="AlphaFoldDB" id="A0A1T5J230"/>
<evidence type="ECO:0000259" key="4">
    <source>
        <dbReference type="Pfam" id="PF01048"/>
    </source>
</evidence>
<dbReference type="InterPro" id="IPR035994">
    <property type="entry name" value="Nucleoside_phosphorylase_sf"/>
</dbReference>
<evidence type="ECO:0000313" key="6">
    <source>
        <dbReference type="Proteomes" id="UP000190961"/>
    </source>
</evidence>
<keyword evidence="6" id="KW-1185">Reference proteome</keyword>
<dbReference type="PANTHER" id="PTHR43691">
    <property type="entry name" value="URIDINE PHOSPHORYLASE"/>
    <property type="match status" value="1"/>
</dbReference>
<dbReference type="SUPFAM" id="SSF53167">
    <property type="entry name" value="Purine and uridine phosphorylases"/>
    <property type="match status" value="1"/>
</dbReference>
<accession>A0A1T5J230</accession>
<dbReference type="EMBL" id="FUZU01000001">
    <property type="protein sequence ID" value="SKC45381.1"/>
    <property type="molecule type" value="Genomic_DNA"/>
</dbReference>
<gene>
    <name evidence="5" type="ORF">SAMN05660236_0662</name>
</gene>
<evidence type="ECO:0000256" key="3">
    <source>
        <dbReference type="ARBA" id="ARBA00048447"/>
    </source>
</evidence>
<evidence type="ECO:0000256" key="1">
    <source>
        <dbReference type="ARBA" id="ARBA00011888"/>
    </source>
</evidence>
<evidence type="ECO:0000313" key="5">
    <source>
        <dbReference type="EMBL" id="SKC45381.1"/>
    </source>
</evidence>
<dbReference type="GO" id="GO:0004850">
    <property type="term" value="F:uridine phosphorylase activity"/>
    <property type="evidence" value="ECO:0007669"/>
    <property type="project" value="UniProtKB-EC"/>
</dbReference>
<dbReference type="CDD" id="cd00436">
    <property type="entry name" value="UP_TbUP-like"/>
    <property type="match status" value="1"/>
</dbReference>
<dbReference type="Pfam" id="PF01048">
    <property type="entry name" value="PNP_UDP_1"/>
    <property type="match status" value="1"/>
</dbReference>
<name>A0A1T5J230_9BACT</name>
<dbReference type="STRING" id="688867.SAMN05660236_0662"/>